<evidence type="ECO:0000313" key="2">
    <source>
        <dbReference type="EMBL" id="KAI0493927.1"/>
    </source>
</evidence>
<proteinExistence type="predicted"/>
<dbReference type="AlphaFoldDB" id="A0A8T3ABY7"/>
<accession>A0A8T3ABY7</accession>
<protein>
    <submittedName>
        <fullName evidence="2">Uncharacterized protein</fullName>
    </submittedName>
</protein>
<name>A0A8T3ABY7_DENNO</name>
<gene>
    <name evidence="2" type="ORF">KFK09_024054</name>
</gene>
<evidence type="ECO:0000313" key="3">
    <source>
        <dbReference type="Proteomes" id="UP000829196"/>
    </source>
</evidence>
<dbReference type="Proteomes" id="UP000829196">
    <property type="component" value="Unassembled WGS sequence"/>
</dbReference>
<feature type="chain" id="PRO_5035726900" evidence="1">
    <location>
        <begin position="21"/>
        <end position="79"/>
    </location>
</feature>
<keyword evidence="3" id="KW-1185">Reference proteome</keyword>
<dbReference type="EMBL" id="JAGYWB010000017">
    <property type="protein sequence ID" value="KAI0493927.1"/>
    <property type="molecule type" value="Genomic_DNA"/>
</dbReference>
<evidence type="ECO:0000256" key="1">
    <source>
        <dbReference type="SAM" id="SignalP"/>
    </source>
</evidence>
<comment type="caution">
    <text evidence="2">The sequence shown here is derived from an EMBL/GenBank/DDBJ whole genome shotgun (WGS) entry which is preliminary data.</text>
</comment>
<feature type="signal peptide" evidence="1">
    <location>
        <begin position="1"/>
        <end position="20"/>
    </location>
</feature>
<reference evidence="2" key="1">
    <citation type="journal article" date="2022" name="Front. Genet.">
        <title>Chromosome-Scale Assembly of the Dendrobium nobile Genome Provides Insights Into the Molecular Mechanism of the Biosynthesis of the Medicinal Active Ingredient of Dendrobium.</title>
        <authorList>
            <person name="Xu Q."/>
            <person name="Niu S.-C."/>
            <person name="Li K.-L."/>
            <person name="Zheng P.-J."/>
            <person name="Zhang X.-J."/>
            <person name="Jia Y."/>
            <person name="Liu Y."/>
            <person name="Niu Y.-X."/>
            <person name="Yu L.-H."/>
            <person name="Chen D.-F."/>
            <person name="Zhang G.-Q."/>
        </authorList>
    </citation>
    <scope>NUCLEOTIDE SEQUENCE</scope>
    <source>
        <tissue evidence="2">Leaf</tissue>
    </source>
</reference>
<sequence>MMYVFIIIVQQLAFSQTTGSFTVELMDCLNPLKVKKFASASVPGETTKSEVISGYGRVDRVDMKAGKLVSSSLATNFNG</sequence>
<keyword evidence="1" id="KW-0732">Signal</keyword>
<organism evidence="2 3">
    <name type="scientific">Dendrobium nobile</name>
    <name type="common">Orchid</name>
    <dbReference type="NCBI Taxonomy" id="94219"/>
    <lineage>
        <taxon>Eukaryota</taxon>
        <taxon>Viridiplantae</taxon>
        <taxon>Streptophyta</taxon>
        <taxon>Embryophyta</taxon>
        <taxon>Tracheophyta</taxon>
        <taxon>Spermatophyta</taxon>
        <taxon>Magnoliopsida</taxon>
        <taxon>Liliopsida</taxon>
        <taxon>Asparagales</taxon>
        <taxon>Orchidaceae</taxon>
        <taxon>Epidendroideae</taxon>
        <taxon>Malaxideae</taxon>
        <taxon>Dendrobiinae</taxon>
        <taxon>Dendrobium</taxon>
    </lineage>
</organism>